<dbReference type="EC" id="3.6.4.12" evidence="2"/>
<reference evidence="2 3" key="1">
    <citation type="submission" date="2019-02" db="EMBL/GenBank/DDBJ databases">
        <title>Deep-cultivation of Planctomycetes and their phenomic and genomic characterization uncovers novel biology.</title>
        <authorList>
            <person name="Wiegand S."/>
            <person name="Jogler M."/>
            <person name="Boedeker C."/>
            <person name="Pinto D."/>
            <person name="Vollmers J."/>
            <person name="Rivas-Marin E."/>
            <person name="Kohn T."/>
            <person name="Peeters S.H."/>
            <person name="Heuer A."/>
            <person name="Rast P."/>
            <person name="Oberbeckmann S."/>
            <person name="Bunk B."/>
            <person name="Jeske O."/>
            <person name="Meyerdierks A."/>
            <person name="Storesund J.E."/>
            <person name="Kallscheuer N."/>
            <person name="Luecker S."/>
            <person name="Lage O.M."/>
            <person name="Pohl T."/>
            <person name="Merkel B.J."/>
            <person name="Hornburger P."/>
            <person name="Mueller R.-W."/>
            <person name="Bruemmer F."/>
            <person name="Labrenz M."/>
            <person name="Spormann A.M."/>
            <person name="Op den Camp H."/>
            <person name="Overmann J."/>
            <person name="Amann R."/>
            <person name="Jetten M.S.M."/>
            <person name="Mascher T."/>
            <person name="Medema M.H."/>
            <person name="Devos D.P."/>
            <person name="Kaster A.-K."/>
            <person name="Ovreas L."/>
            <person name="Rohde M."/>
            <person name="Galperin M.Y."/>
            <person name="Jogler C."/>
        </authorList>
    </citation>
    <scope>NUCLEOTIDE SEQUENCE [LARGE SCALE GENOMIC DNA]</scope>
    <source>
        <strain evidence="2 3">TBK1r</strain>
    </source>
</reference>
<accession>A0ABX5XX07</accession>
<evidence type="ECO:0000259" key="1">
    <source>
        <dbReference type="Pfam" id="PF12705"/>
    </source>
</evidence>
<dbReference type="SUPFAM" id="SSF52540">
    <property type="entry name" value="P-loop containing nucleoside triphosphate hydrolases"/>
    <property type="match status" value="1"/>
</dbReference>
<evidence type="ECO:0000313" key="2">
    <source>
        <dbReference type="EMBL" id="QDV86262.1"/>
    </source>
</evidence>
<keyword evidence="2" id="KW-0378">Hydrolase</keyword>
<organism evidence="2 3">
    <name type="scientific">Stieleria magnilauensis</name>
    <dbReference type="NCBI Taxonomy" id="2527963"/>
    <lineage>
        <taxon>Bacteria</taxon>
        <taxon>Pseudomonadati</taxon>
        <taxon>Planctomycetota</taxon>
        <taxon>Planctomycetia</taxon>
        <taxon>Pirellulales</taxon>
        <taxon>Pirellulaceae</taxon>
        <taxon>Stieleria</taxon>
    </lineage>
</organism>
<dbReference type="GO" id="GO:0016787">
    <property type="term" value="F:hydrolase activity"/>
    <property type="evidence" value="ECO:0007669"/>
    <property type="project" value="UniProtKB-KW"/>
</dbReference>
<feature type="domain" description="PD-(D/E)XK endonuclease-like" evidence="1">
    <location>
        <begin position="680"/>
        <end position="935"/>
    </location>
</feature>
<dbReference type="Proteomes" id="UP000318081">
    <property type="component" value="Chromosome"/>
</dbReference>
<evidence type="ECO:0000313" key="3">
    <source>
        <dbReference type="Proteomes" id="UP000318081"/>
    </source>
</evidence>
<dbReference type="RefSeq" id="WP_145217142.1">
    <property type="nucleotide sequence ID" value="NZ_CP036432.1"/>
</dbReference>
<gene>
    <name evidence="2" type="primary">rexB</name>
    <name evidence="2" type="ORF">TBK1r_52810</name>
</gene>
<proteinExistence type="predicted"/>
<keyword evidence="2" id="KW-0547">Nucleotide-binding</keyword>
<dbReference type="InterPro" id="IPR027417">
    <property type="entry name" value="P-loop_NTPase"/>
</dbReference>
<keyword evidence="3" id="KW-1185">Reference proteome</keyword>
<dbReference type="InterPro" id="IPR011335">
    <property type="entry name" value="Restrct_endonuc-II-like"/>
</dbReference>
<keyword evidence="2" id="KW-0347">Helicase</keyword>
<dbReference type="Pfam" id="PF12705">
    <property type="entry name" value="PDDEXK_1"/>
    <property type="match status" value="1"/>
</dbReference>
<dbReference type="Gene3D" id="3.90.320.10">
    <property type="match status" value="1"/>
</dbReference>
<dbReference type="EMBL" id="CP036432">
    <property type="protein sequence ID" value="QDV86262.1"/>
    <property type="molecule type" value="Genomic_DNA"/>
</dbReference>
<keyword evidence="2" id="KW-0067">ATP-binding</keyword>
<dbReference type="GO" id="GO:0003678">
    <property type="term" value="F:DNA helicase activity"/>
    <property type="evidence" value="ECO:0007669"/>
    <property type="project" value="UniProtKB-EC"/>
</dbReference>
<dbReference type="InterPro" id="IPR011604">
    <property type="entry name" value="PDDEXK-like_dom_sf"/>
</dbReference>
<protein>
    <submittedName>
        <fullName evidence="2">ATP-dependent helicase/deoxyribonuclease subunit B</fullName>
        <ecNumber evidence="2">3.6.4.12</ecNumber>
    </submittedName>
</protein>
<dbReference type="InterPro" id="IPR038726">
    <property type="entry name" value="PDDEXK_AddAB-type"/>
</dbReference>
<name>A0ABX5XX07_9BACT</name>
<sequence>MSFDLFPELLCRREFLGWDRPLLPGVVRYFIDQAGETGRLDLSDWICVLPTAQSMLRFGRLLQSAADDQGLDYLAPRITTSGELAELLYQPEAPIAIEFEQTLAWARVLQHRDAESLRPLLPVLPESDAIGPWLELAGTLRRLTADLAAHEVSFADVVSVTDSDAEQARWKLLQELFELYLGELATAGRSDPHQQRRRAIKRKTIRSGRLIALVGTSDLNPSIAKVIAEVERDVVAFIAAPQDKEACFDWLGCLKPDAFADFQLPLTDDHLVPAGDIADQATAVSEAVTEFASRYQPAQIAVGVTDDSHVAATEMQLDGCGFSTYRHVGWTVASTAVGRLVSLTATLVARPTWRSLAALVRHGDVHRFLLAQLNEPQSDAAEQDYLIPLDQMLANHLPVRLSDPLPPAALKHYPAAEQLRRAVLAWLAPLIPKHLSDGPRPTQPIADWCDRLLHWLESIYADLGTVDLEAAGLRTADATRPDRRLTVEAVAKVRDLLTRFTKLSRHLDAPVTAASALEMITSRLSDLRVGQNQNTDDIQIHGWLDLALDDSPAMVVVGFNHPFVPSAVTSDPFLPGSLRSRLRIADNERRYARDLYATQLLLSTRRDIRMIVGKHSADGTPTPPSRLLSASSPPDVARRIRMLLAGTRDKVNVSHRWDSDRKTTDLPIPEFHPDECPVKSMSVTAFKAYLECPYRFYLRHVLNLKPVDDLARELAANQFGDLVHAAVEHFGESAEKDEADEKRIFESLRHHLHQYAADQYGDHAESAVRLQVRQAERRLHFVAAEQAKRIEQGWRIHATEASVEESKGASITVDGKKMGLRGRFDRIDRNVQTGQWAILDYKTHGHKPEKKHLRKNRDTGQYEWIDLQLPLYRMMVPFLGIEAPPQEVQLGYFNVSDKADETKINIAEFDEPLMEQAKDLIHQCVRRIFACDFAPSDQGVMYDDYEMILQTGVASRMLAGTAIAEGDNEQ</sequence>
<dbReference type="SUPFAM" id="SSF52980">
    <property type="entry name" value="Restriction endonuclease-like"/>
    <property type="match status" value="1"/>
</dbReference>